<dbReference type="GO" id="GO:0005737">
    <property type="term" value="C:cytoplasm"/>
    <property type="evidence" value="ECO:0007669"/>
    <property type="project" value="TreeGrafter"/>
</dbReference>
<name>T0ZBE6_9ZZZZ</name>
<dbReference type="AlphaFoldDB" id="T0ZBE6"/>
<dbReference type="PANTHER" id="PTHR11086:SF18">
    <property type="entry name" value="DEOXYCYTIDYLATE DEAMINASE"/>
    <property type="match status" value="1"/>
</dbReference>
<reference evidence="3" key="1">
    <citation type="submission" date="2013-08" db="EMBL/GenBank/DDBJ databases">
        <authorList>
            <person name="Mendez C."/>
            <person name="Richter M."/>
            <person name="Ferrer M."/>
            <person name="Sanchez J."/>
        </authorList>
    </citation>
    <scope>NUCLEOTIDE SEQUENCE</scope>
</reference>
<dbReference type="PROSITE" id="PS51747">
    <property type="entry name" value="CYT_DCMP_DEAMINASES_2"/>
    <property type="match status" value="1"/>
</dbReference>
<sequence>MNRVLEATLPAGRLRQDRHFLELALKHSELARDPETRVGAVIVGPDGEVRSMGYNRFPDGIEESAERLNDRELKLSLMVHAELVAVVNAARSGVPLQGCTLYFAQTDDTGIVWGGVPCARCTEHLLMTGITEVISYPAKHAPSKWHRDWAFARERFRESGLAHREIEFVARS</sequence>
<dbReference type="EMBL" id="AUZZ01006746">
    <property type="protein sequence ID" value="EQD45331.1"/>
    <property type="molecule type" value="Genomic_DNA"/>
</dbReference>
<dbReference type="InterPro" id="IPR016193">
    <property type="entry name" value="Cytidine_deaminase-like"/>
</dbReference>
<organism evidence="3">
    <name type="scientific">mine drainage metagenome</name>
    <dbReference type="NCBI Taxonomy" id="410659"/>
    <lineage>
        <taxon>unclassified sequences</taxon>
        <taxon>metagenomes</taxon>
        <taxon>ecological metagenomes</taxon>
    </lineage>
</organism>
<comment type="caution">
    <text evidence="3">The sequence shown here is derived from an EMBL/GenBank/DDBJ whole genome shotgun (WGS) entry which is preliminary data.</text>
</comment>
<dbReference type="Pfam" id="PF00383">
    <property type="entry name" value="dCMP_cyt_deam_1"/>
    <property type="match status" value="1"/>
</dbReference>
<feature type="domain" description="CMP/dCMP-type deaminase" evidence="2">
    <location>
        <begin position="15"/>
        <end position="156"/>
    </location>
</feature>
<evidence type="ECO:0000313" key="3">
    <source>
        <dbReference type="EMBL" id="EQD45331.1"/>
    </source>
</evidence>
<evidence type="ECO:0000256" key="1">
    <source>
        <dbReference type="ARBA" id="ARBA00022801"/>
    </source>
</evidence>
<protein>
    <submittedName>
        <fullName evidence="3">Deoxycytidylate deaminase</fullName>
    </submittedName>
</protein>
<keyword evidence="1" id="KW-0378">Hydrolase</keyword>
<dbReference type="SUPFAM" id="SSF53927">
    <property type="entry name" value="Cytidine deaminase-like"/>
    <property type="match status" value="1"/>
</dbReference>
<reference evidence="3" key="2">
    <citation type="journal article" date="2014" name="ISME J.">
        <title>Microbial stratification in low pH oxic and suboxic macroscopic growths along an acid mine drainage.</title>
        <authorList>
            <person name="Mendez-Garcia C."/>
            <person name="Mesa V."/>
            <person name="Sprenger R.R."/>
            <person name="Richter M."/>
            <person name="Diez M.S."/>
            <person name="Solano J."/>
            <person name="Bargiela R."/>
            <person name="Golyshina O.V."/>
            <person name="Manteca A."/>
            <person name="Ramos J.L."/>
            <person name="Gallego J.R."/>
            <person name="Llorente I."/>
            <person name="Martins Dos Santos V.A."/>
            <person name="Jensen O.N."/>
            <person name="Pelaez A.I."/>
            <person name="Sanchez J."/>
            <person name="Ferrer M."/>
        </authorList>
    </citation>
    <scope>NUCLEOTIDE SEQUENCE</scope>
</reference>
<dbReference type="Gene3D" id="3.40.140.10">
    <property type="entry name" value="Cytidine Deaminase, domain 2"/>
    <property type="match status" value="1"/>
</dbReference>
<accession>T0ZBE6</accession>
<dbReference type="InterPro" id="IPR002125">
    <property type="entry name" value="CMP_dCMP_dom"/>
</dbReference>
<evidence type="ECO:0000259" key="2">
    <source>
        <dbReference type="PROSITE" id="PS51747"/>
    </source>
</evidence>
<dbReference type="GO" id="GO:0004132">
    <property type="term" value="F:dCMP deaminase activity"/>
    <property type="evidence" value="ECO:0007669"/>
    <property type="project" value="TreeGrafter"/>
</dbReference>
<gene>
    <name evidence="3" type="ORF">B2A_09344</name>
</gene>
<dbReference type="PANTHER" id="PTHR11086">
    <property type="entry name" value="DEOXYCYTIDYLATE DEAMINASE-RELATED"/>
    <property type="match status" value="1"/>
</dbReference>
<proteinExistence type="predicted"/>
<dbReference type="InterPro" id="IPR015517">
    <property type="entry name" value="dCMP_deaminase-rel"/>
</dbReference>